<proteinExistence type="predicted"/>
<feature type="transmembrane region" description="Helical" evidence="1">
    <location>
        <begin position="301"/>
        <end position="322"/>
    </location>
</feature>
<feature type="transmembrane region" description="Helical" evidence="1">
    <location>
        <begin position="42"/>
        <end position="63"/>
    </location>
</feature>
<feature type="transmembrane region" description="Helical" evidence="1">
    <location>
        <begin position="254"/>
        <end position="277"/>
    </location>
</feature>
<organism evidence="2 3">
    <name type="scientific">Pseudoalteromonas espejiana</name>
    <dbReference type="NCBI Taxonomy" id="28107"/>
    <lineage>
        <taxon>Bacteria</taxon>
        <taxon>Pseudomonadati</taxon>
        <taxon>Pseudomonadota</taxon>
        <taxon>Gammaproteobacteria</taxon>
        <taxon>Alteromonadales</taxon>
        <taxon>Pseudoalteromonadaceae</taxon>
        <taxon>Pseudoalteromonas</taxon>
    </lineage>
</organism>
<dbReference type="InterPro" id="IPR010295">
    <property type="entry name" value="DUF898"/>
</dbReference>
<evidence type="ECO:0000313" key="3">
    <source>
        <dbReference type="Proteomes" id="UP000321419"/>
    </source>
</evidence>
<feature type="transmembrane region" description="Helical" evidence="1">
    <location>
        <begin position="84"/>
        <end position="105"/>
    </location>
</feature>
<dbReference type="AlphaFoldDB" id="A0A510XZ44"/>
<protein>
    <submittedName>
        <fullName evidence="2">Membrane protein</fullName>
    </submittedName>
</protein>
<dbReference type="EMBL" id="BJUM01000037">
    <property type="protein sequence ID" value="GEK56335.1"/>
    <property type="molecule type" value="Genomic_DNA"/>
</dbReference>
<accession>A0A510XZ44</accession>
<gene>
    <name evidence="2" type="ORF">PES01_31800</name>
</gene>
<keyword evidence="3" id="KW-1185">Reference proteome</keyword>
<feature type="transmembrane region" description="Helical" evidence="1">
    <location>
        <begin position="208"/>
        <end position="233"/>
    </location>
</feature>
<feature type="transmembrane region" description="Helical" evidence="1">
    <location>
        <begin position="158"/>
        <end position="177"/>
    </location>
</feature>
<keyword evidence="1" id="KW-1133">Transmembrane helix</keyword>
<dbReference type="Proteomes" id="UP000321419">
    <property type="component" value="Unassembled WGS sequence"/>
</dbReference>
<comment type="caution">
    <text evidence="2">The sequence shown here is derived from an EMBL/GenBank/DDBJ whole genome shotgun (WGS) entry which is preliminary data.</text>
</comment>
<reference evidence="2 3" key="1">
    <citation type="submission" date="2019-07" db="EMBL/GenBank/DDBJ databases">
        <title>Whole genome shotgun sequence of Pseudoalteromonas espejiana NBRC 102222.</title>
        <authorList>
            <person name="Hosoyama A."/>
            <person name="Uohara A."/>
            <person name="Ohji S."/>
            <person name="Ichikawa N."/>
        </authorList>
    </citation>
    <scope>NUCLEOTIDE SEQUENCE [LARGE SCALE GENOMIC DNA]</scope>
    <source>
        <strain evidence="2 3">NBRC 102222</strain>
    </source>
</reference>
<dbReference type="Pfam" id="PF05987">
    <property type="entry name" value="DUF898"/>
    <property type="match status" value="1"/>
</dbReference>
<evidence type="ECO:0000313" key="2">
    <source>
        <dbReference type="EMBL" id="GEK56335.1"/>
    </source>
</evidence>
<name>A0A510XZ44_9GAMM</name>
<keyword evidence="1" id="KW-0812">Transmembrane</keyword>
<evidence type="ECO:0000256" key="1">
    <source>
        <dbReference type="SAM" id="Phobius"/>
    </source>
</evidence>
<sequence length="374" mass="42051">MDIILMESIHPTPPETSPPANEQATPIFSGKVQFSGKGGEFFGIWIVNILLSVLTLGIYSAWAKVRTMRYFYGHTRVDGHSFDYLATPMQILKGRILAVIVFLIYTFGSSFFPIIGLLFAVAFIFLMPWIINQGLRFNMRMTRHRNVRFSFKGNYGEAFVNFILLPIASIFTLYLLMPYVLKRIDSYIHSNISYGDTPLTVNLKGETYYLTALICFVVSSITMVIFMAILGLFGLDLLNVENQQNMQDPAAMTLMFGALMVAYVFMIAIVTAVWAAAIRNHIFDNSQFEDVASFKSQLRPIPFAILLLTNMLAIVFSLGLAYPWTKVRTSKMLAEVTTVNIYPSALNLVDTAQQEQSSFAEEAANVFDIDLSLT</sequence>
<keyword evidence="1" id="KW-0472">Membrane</keyword>
<feature type="transmembrane region" description="Helical" evidence="1">
    <location>
        <begin position="111"/>
        <end position="131"/>
    </location>
</feature>